<dbReference type="EMBL" id="ML121530">
    <property type="protein sequence ID" value="RPB27865.1"/>
    <property type="molecule type" value="Genomic_DNA"/>
</dbReference>
<feature type="compositionally biased region" description="Acidic residues" evidence="5">
    <location>
        <begin position="82"/>
        <end position="123"/>
    </location>
</feature>
<sequence length="643" mass="71257">MGRGYKSTRATAHDRDSIRSKPRAPPPPKEWDPADSKIAAINSYEDVMDEVDEFHLQRDKVLLDGSAETGRKGGKGGKGREGDEESEVEEVWGLMSDEDDDGEALEQYETSDEDGEGEAEDEKLDDRRGKAGLSDDDEEGNEEDIEGWGTSKSAYYGGNEDEIETEQDALDEEAEARRIQKKQLAAMDAADFMLDLDEWSSGALSTKATTTTTTTTTLTTATEILPMEIPADLSPEERLSIFQTRNPEFELLSAEFLELQMIYPVLASQAKNGGEVGVIRYKALAAYLGVLAMYFALLTKEEGGSWGGVKEHGVMKGLVECRGLWERVKGLQEEEGEEGGENDEEDEEEEEEEVPLEPEQTQLSKVALSRDAPRKRAKLDFDIDTPPIINSKPSKSVTLRTTTGLSDLSALIPTANITTTTNSMTKRPTKPTNTSDFSDPTILSHVDLSEKQSRKFSLRFHAAQLLSKSALRAQAGRHAGGDTDLPRKDKHPERSSLTTVKRDQNLGDDLDLEEPTEQDNSAARTVNGPNDNDDLEYYNSLVAKSRKAKRAEIATGGEFARFEEERDMEGKRAIGYTIEKNKGLTPHRKKDVRNPRVKKRKAYEKAKKKLRTVKRVYSGGQQGAYGGEMTGIKKGVVRSTKLK</sequence>
<feature type="compositionally biased region" description="Basic and acidic residues" evidence="5">
    <location>
        <begin position="479"/>
        <end position="505"/>
    </location>
</feature>
<evidence type="ECO:0000313" key="8">
    <source>
        <dbReference type="Proteomes" id="UP000267821"/>
    </source>
</evidence>
<evidence type="ECO:0000256" key="1">
    <source>
        <dbReference type="ARBA" id="ARBA00004123"/>
    </source>
</evidence>
<dbReference type="AlphaFoldDB" id="A0A3N4MG43"/>
<organism evidence="7 8">
    <name type="scientific">Terfezia boudieri ATCC MYA-4762</name>
    <dbReference type="NCBI Taxonomy" id="1051890"/>
    <lineage>
        <taxon>Eukaryota</taxon>
        <taxon>Fungi</taxon>
        <taxon>Dikarya</taxon>
        <taxon>Ascomycota</taxon>
        <taxon>Pezizomycotina</taxon>
        <taxon>Pezizomycetes</taxon>
        <taxon>Pezizales</taxon>
        <taxon>Pezizaceae</taxon>
        <taxon>Terfezia</taxon>
    </lineage>
</organism>
<protein>
    <recommendedName>
        <fullName evidence="6">Sas10 C-terminal domain-containing protein</fullName>
    </recommendedName>
</protein>
<evidence type="ECO:0000256" key="5">
    <source>
        <dbReference type="SAM" id="MobiDB-lite"/>
    </source>
</evidence>
<comment type="subcellular location">
    <subcellularLocation>
        <location evidence="1">Nucleus</location>
    </subcellularLocation>
</comment>
<keyword evidence="8" id="KW-1185">Reference proteome</keyword>
<dbReference type="PANTHER" id="PTHR13237:SF8">
    <property type="entry name" value="SOMETHING ABOUT SILENCING PROTEIN 10"/>
    <property type="match status" value="1"/>
</dbReference>
<feature type="region of interest" description="Disordered" evidence="5">
    <location>
        <begin position="59"/>
        <end position="158"/>
    </location>
</feature>
<name>A0A3N4MG43_9PEZI</name>
<dbReference type="FunCoup" id="A0A3N4MG43">
    <property type="interactions" value="359"/>
</dbReference>
<feature type="compositionally biased region" description="Basic residues" evidence="5">
    <location>
        <begin position="585"/>
        <end position="605"/>
    </location>
</feature>
<dbReference type="InterPro" id="IPR018972">
    <property type="entry name" value="Sas10_C_dom"/>
</dbReference>
<keyword evidence="4" id="KW-0539">Nucleus</keyword>
<feature type="compositionally biased region" description="Acidic residues" evidence="5">
    <location>
        <begin position="506"/>
        <end position="517"/>
    </location>
</feature>
<dbReference type="GO" id="GO:0000462">
    <property type="term" value="P:maturation of SSU-rRNA from tricistronic rRNA transcript (SSU-rRNA, 5.8S rRNA, LSU-rRNA)"/>
    <property type="evidence" value="ECO:0007669"/>
    <property type="project" value="TreeGrafter"/>
</dbReference>
<dbReference type="Pfam" id="PF09368">
    <property type="entry name" value="Sas10"/>
    <property type="match status" value="1"/>
</dbReference>
<dbReference type="GO" id="GO:0032040">
    <property type="term" value="C:small-subunit processome"/>
    <property type="evidence" value="ECO:0007669"/>
    <property type="project" value="TreeGrafter"/>
</dbReference>
<dbReference type="Pfam" id="PF04000">
    <property type="entry name" value="Sas10_Utp3"/>
    <property type="match status" value="1"/>
</dbReference>
<feature type="compositionally biased region" description="Acidic residues" evidence="5">
    <location>
        <begin position="134"/>
        <end position="146"/>
    </location>
</feature>
<dbReference type="InParanoid" id="A0A3N4MG43"/>
<feature type="region of interest" description="Disordered" evidence="5">
    <location>
        <begin position="579"/>
        <end position="605"/>
    </location>
</feature>
<feature type="region of interest" description="Disordered" evidence="5">
    <location>
        <begin position="473"/>
        <end position="534"/>
    </location>
</feature>
<dbReference type="Proteomes" id="UP000267821">
    <property type="component" value="Unassembled WGS sequence"/>
</dbReference>
<feature type="region of interest" description="Disordered" evidence="5">
    <location>
        <begin position="1"/>
        <end position="37"/>
    </location>
</feature>
<dbReference type="InterPro" id="IPR007146">
    <property type="entry name" value="Sas10/Utp3/C1D"/>
</dbReference>
<reference evidence="7 8" key="1">
    <citation type="journal article" date="2018" name="Nat. Ecol. Evol.">
        <title>Pezizomycetes genomes reveal the molecular basis of ectomycorrhizal truffle lifestyle.</title>
        <authorList>
            <person name="Murat C."/>
            <person name="Payen T."/>
            <person name="Noel B."/>
            <person name="Kuo A."/>
            <person name="Morin E."/>
            <person name="Chen J."/>
            <person name="Kohler A."/>
            <person name="Krizsan K."/>
            <person name="Balestrini R."/>
            <person name="Da Silva C."/>
            <person name="Montanini B."/>
            <person name="Hainaut M."/>
            <person name="Levati E."/>
            <person name="Barry K.W."/>
            <person name="Belfiori B."/>
            <person name="Cichocki N."/>
            <person name="Clum A."/>
            <person name="Dockter R.B."/>
            <person name="Fauchery L."/>
            <person name="Guy J."/>
            <person name="Iotti M."/>
            <person name="Le Tacon F."/>
            <person name="Lindquist E.A."/>
            <person name="Lipzen A."/>
            <person name="Malagnac F."/>
            <person name="Mello A."/>
            <person name="Molinier V."/>
            <person name="Miyauchi S."/>
            <person name="Poulain J."/>
            <person name="Riccioni C."/>
            <person name="Rubini A."/>
            <person name="Sitrit Y."/>
            <person name="Splivallo R."/>
            <person name="Traeger S."/>
            <person name="Wang M."/>
            <person name="Zifcakova L."/>
            <person name="Wipf D."/>
            <person name="Zambonelli A."/>
            <person name="Paolocci F."/>
            <person name="Nowrousian M."/>
            <person name="Ottonello S."/>
            <person name="Baldrian P."/>
            <person name="Spatafora J.W."/>
            <person name="Henrissat B."/>
            <person name="Nagy L.G."/>
            <person name="Aury J.M."/>
            <person name="Wincker P."/>
            <person name="Grigoriev I.V."/>
            <person name="Bonfante P."/>
            <person name="Martin F.M."/>
        </authorList>
    </citation>
    <scope>NUCLEOTIDE SEQUENCE [LARGE SCALE GENOMIC DNA]</scope>
    <source>
        <strain evidence="7 8">ATCC MYA-4762</strain>
    </source>
</reference>
<proteinExistence type="inferred from homology"/>
<evidence type="ECO:0000256" key="4">
    <source>
        <dbReference type="ARBA" id="ARBA00023242"/>
    </source>
</evidence>
<gene>
    <name evidence="7" type="ORF">L211DRAFT_778704</name>
</gene>
<feature type="compositionally biased region" description="Polar residues" evidence="5">
    <location>
        <begin position="518"/>
        <end position="530"/>
    </location>
</feature>
<evidence type="ECO:0000256" key="3">
    <source>
        <dbReference type="ARBA" id="ARBA00022553"/>
    </source>
</evidence>
<dbReference type="OrthoDB" id="1924577at2759"/>
<feature type="compositionally biased region" description="Acidic residues" evidence="5">
    <location>
        <begin position="333"/>
        <end position="356"/>
    </location>
</feature>
<feature type="region of interest" description="Disordered" evidence="5">
    <location>
        <begin position="329"/>
        <end position="371"/>
    </location>
</feature>
<evidence type="ECO:0000313" key="7">
    <source>
        <dbReference type="EMBL" id="RPB27865.1"/>
    </source>
</evidence>
<feature type="domain" description="Sas10 C-terminal" evidence="6">
    <location>
        <begin position="569"/>
        <end position="642"/>
    </location>
</feature>
<dbReference type="STRING" id="1051890.A0A3N4MG43"/>
<dbReference type="PANTHER" id="PTHR13237">
    <property type="entry name" value="SOMETHING ABOUT SILENCING PROTEIN 10-RELATED"/>
    <property type="match status" value="1"/>
</dbReference>
<evidence type="ECO:0000259" key="6">
    <source>
        <dbReference type="Pfam" id="PF09368"/>
    </source>
</evidence>
<accession>A0A3N4MG43</accession>
<keyword evidence="3" id="KW-0597">Phosphoprotein</keyword>
<comment type="similarity">
    <text evidence="2">Belongs to the SAS10 family.</text>
</comment>
<evidence type="ECO:0000256" key="2">
    <source>
        <dbReference type="ARBA" id="ARBA00010979"/>
    </source>
</evidence>